<dbReference type="Gene3D" id="3.90.1530.30">
    <property type="match status" value="1"/>
</dbReference>
<evidence type="ECO:0000313" key="4">
    <source>
        <dbReference type="EMBL" id="NEZ60903.1"/>
    </source>
</evidence>
<dbReference type="Gene3D" id="1.10.10.2830">
    <property type="match status" value="1"/>
</dbReference>
<dbReference type="InterPro" id="IPR050336">
    <property type="entry name" value="Chromosome_partition/occlusion"/>
</dbReference>
<dbReference type="RefSeq" id="WP_163703205.1">
    <property type="nucleotide sequence ID" value="NZ_QXHD01000004.1"/>
</dbReference>
<reference evidence="4 5" key="1">
    <citation type="journal article" date="2020" name="Microb. Ecol.">
        <title>Ecogenomics of the Marine Benthic Filamentous Cyanobacterium Adonisia.</title>
        <authorList>
            <person name="Walter J.M."/>
            <person name="Coutinho F.H."/>
            <person name="Leomil L."/>
            <person name="Hargreaves P.I."/>
            <person name="Campeao M.E."/>
            <person name="Vieira V.V."/>
            <person name="Silva B.S."/>
            <person name="Fistarol G.O."/>
            <person name="Salomon P.S."/>
            <person name="Sawabe T."/>
            <person name="Mino S."/>
            <person name="Hosokawa M."/>
            <person name="Miyashita H."/>
            <person name="Maruyama F."/>
            <person name="van Verk M.C."/>
            <person name="Dutilh B.E."/>
            <person name="Thompson C.C."/>
            <person name="Thompson F.L."/>
        </authorList>
    </citation>
    <scope>NUCLEOTIDE SEQUENCE [LARGE SCALE GENOMIC DNA]</scope>
    <source>
        <strain evidence="4 5">CCMR0081</strain>
    </source>
</reference>
<comment type="similarity">
    <text evidence="1">Belongs to the ParB family.</text>
</comment>
<dbReference type="InterPro" id="IPR004437">
    <property type="entry name" value="ParB/RepB/Spo0J"/>
</dbReference>
<evidence type="ECO:0000256" key="2">
    <source>
        <dbReference type="ARBA" id="ARBA00022829"/>
    </source>
</evidence>
<dbReference type="InterPro" id="IPR036086">
    <property type="entry name" value="ParB/Sulfiredoxin_sf"/>
</dbReference>
<dbReference type="EMBL" id="QXHD01000004">
    <property type="protein sequence ID" value="NEZ60903.1"/>
    <property type="molecule type" value="Genomic_DNA"/>
</dbReference>
<evidence type="ECO:0000313" key="5">
    <source>
        <dbReference type="Proteomes" id="UP000481033"/>
    </source>
</evidence>
<dbReference type="SMART" id="SM00470">
    <property type="entry name" value="ParB"/>
    <property type="match status" value="1"/>
</dbReference>
<dbReference type="PANTHER" id="PTHR33375">
    <property type="entry name" value="CHROMOSOME-PARTITIONING PROTEIN PARB-RELATED"/>
    <property type="match status" value="1"/>
</dbReference>
<gene>
    <name evidence="4" type="ORF">DXZ20_35785</name>
</gene>
<dbReference type="InterPro" id="IPR041468">
    <property type="entry name" value="HTH_ParB/Spo0J"/>
</dbReference>
<dbReference type="InterPro" id="IPR003115">
    <property type="entry name" value="ParB_N"/>
</dbReference>
<dbReference type="SUPFAM" id="SSF109709">
    <property type="entry name" value="KorB DNA-binding domain-like"/>
    <property type="match status" value="1"/>
</dbReference>
<dbReference type="PANTHER" id="PTHR33375:SF1">
    <property type="entry name" value="CHROMOSOME-PARTITIONING PROTEIN PARB-RELATED"/>
    <property type="match status" value="1"/>
</dbReference>
<organism evidence="4 5">
    <name type="scientific">Adonisia turfae CCMR0081</name>
    <dbReference type="NCBI Taxonomy" id="2292702"/>
    <lineage>
        <taxon>Bacteria</taxon>
        <taxon>Bacillati</taxon>
        <taxon>Cyanobacteriota</taxon>
        <taxon>Adonisia</taxon>
        <taxon>Adonisia turfae</taxon>
    </lineage>
</organism>
<proteinExistence type="inferred from homology"/>
<evidence type="ECO:0000256" key="1">
    <source>
        <dbReference type="ARBA" id="ARBA00006295"/>
    </source>
</evidence>
<dbReference type="Proteomes" id="UP000481033">
    <property type="component" value="Unassembled WGS sequence"/>
</dbReference>
<keyword evidence="2" id="KW-0159">Chromosome partition</keyword>
<dbReference type="NCBIfam" id="TIGR00180">
    <property type="entry name" value="parB_part"/>
    <property type="match status" value="1"/>
</dbReference>
<dbReference type="Pfam" id="PF17762">
    <property type="entry name" value="HTH_ParB"/>
    <property type="match status" value="1"/>
</dbReference>
<dbReference type="GO" id="GO:0005694">
    <property type="term" value="C:chromosome"/>
    <property type="evidence" value="ECO:0007669"/>
    <property type="project" value="TreeGrafter"/>
</dbReference>
<name>A0A6M0RYC8_9CYAN</name>
<dbReference type="Pfam" id="PF02195">
    <property type="entry name" value="ParB_N"/>
    <property type="match status" value="1"/>
</dbReference>
<protein>
    <submittedName>
        <fullName evidence="4">ParB/RepB/Spo0J family partition protein</fullName>
    </submittedName>
</protein>
<evidence type="ECO:0000259" key="3">
    <source>
        <dbReference type="SMART" id="SM00470"/>
    </source>
</evidence>
<feature type="domain" description="ParB-like N-terminal" evidence="3">
    <location>
        <begin position="53"/>
        <end position="148"/>
    </location>
</feature>
<comment type="caution">
    <text evidence="4">The sequence shown here is derived from an EMBL/GenBank/DDBJ whole genome shotgun (WGS) entry which is preliminary data.</text>
</comment>
<dbReference type="SUPFAM" id="SSF110849">
    <property type="entry name" value="ParB/Sulfiredoxin"/>
    <property type="match status" value="1"/>
</dbReference>
<accession>A0A6M0RYC8</accession>
<dbReference type="GO" id="GO:0007059">
    <property type="term" value="P:chromosome segregation"/>
    <property type="evidence" value="ECO:0007669"/>
    <property type="project" value="UniProtKB-KW"/>
</dbReference>
<sequence length="347" mass="38546">MTRKGRQTLDSTLANEFVFGSAERPSQTEPSHEIAQLKAELNRIQAQPKETSALLPVDKILPLRLPDGMKQPRKYFDPNAMERLKASIGKHGVCEPILTRPASDGRLEIVSGERRWRSACALNHTEIPGVVKEMTDEEALEIALIAHLLSENITAVEETDSLIGLISLRTELAGDGVPSLLTKVRNAQARKNDYSGIISVDTLKDVEAILGEFGISLASFVSNRLPLLDLPEFIMDNVRAGKLDPSKALLVARTQSDLQHQLVDEVLQDSLTKEQLRKRIAELKTQGKTADTDKNGASEQPTFDTVQKLYSKVSKKLSGKDRQVTRKMQVRINRIDEALRELLAELD</sequence>
<dbReference type="AlphaFoldDB" id="A0A6M0RYC8"/>
<keyword evidence="5" id="KW-1185">Reference proteome</keyword>
<dbReference type="GO" id="GO:0003677">
    <property type="term" value="F:DNA binding"/>
    <property type="evidence" value="ECO:0007669"/>
    <property type="project" value="InterPro"/>
</dbReference>